<name>A0ABV9KYW5_9BACT</name>
<proteinExistence type="predicted"/>
<keyword evidence="1" id="KW-0812">Transmembrane</keyword>
<feature type="transmembrane region" description="Helical" evidence="1">
    <location>
        <begin position="49"/>
        <end position="70"/>
    </location>
</feature>
<keyword evidence="1" id="KW-0472">Membrane</keyword>
<dbReference type="EMBL" id="JBHSGN010000080">
    <property type="protein sequence ID" value="MFC4674871.1"/>
    <property type="molecule type" value="Genomic_DNA"/>
</dbReference>
<evidence type="ECO:0000313" key="3">
    <source>
        <dbReference type="Proteomes" id="UP001596023"/>
    </source>
</evidence>
<reference evidence="3" key="1">
    <citation type="journal article" date="2019" name="Int. J. Syst. Evol. Microbiol.">
        <title>The Global Catalogue of Microorganisms (GCM) 10K type strain sequencing project: providing services to taxonomists for standard genome sequencing and annotation.</title>
        <authorList>
            <consortium name="The Broad Institute Genomics Platform"/>
            <consortium name="The Broad Institute Genome Sequencing Center for Infectious Disease"/>
            <person name="Wu L."/>
            <person name="Ma J."/>
        </authorList>
    </citation>
    <scope>NUCLEOTIDE SEQUENCE [LARGE SCALE GENOMIC DNA]</scope>
    <source>
        <strain evidence="3">CCUG 66188</strain>
    </source>
</reference>
<sequence length="113" mass="12673">MQDDKIKDLLSGTKMKAGENLKYRIMQQIETEKALVPKRSVSSRPVIKNMLTVFGVMYALIAIVGLAVYSTSGQSGLSSATFLVPVILISSVCSMFWMISLYDDRRRNKHRAK</sequence>
<dbReference type="RefSeq" id="WP_379997543.1">
    <property type="nucleotide sequence ID" value="NZ_JBHSGN010000080.1"/>
</dbReference>
<keyword evidence="3" id="KW-1185">Reference proteome</keyword>
<evidence type="ECO:0000256" key="1">
    <source>
        <dbReference type="SAM" id="Phobius"/>
    </source>
</evidence>
<accession>A0ABV9KYW5</accession>
<dbReference type="Proteomes" id="UP001596023">
    <property type="component" value="Unassembled WGS sequence"/>
</dbReference>
<protein>
    <submittedName>
        <fullName evidence="2">Uncharacterized protein</fullName>
    </submittedName>
</protein>
<comment type="caution">
    <text evidence="2">The sequence shown here is derived from an EMBL/GenBank/DDBJ whole genome shotgun (WGS) entry which is preliminary data.</text>
</comment>
<feature type="transmembrane region" description="Helical" evidence="1">
    <location>
        <begin position="82"/>
        <end position="102"/>
    </location>
</feature>
<gene>
    <name evidence="2" type="ORF">ACFO6W_14295</name>
</gene>
<organism evidence="2 3">
    <name type="scientific">Dysgonomonas termitidis</name>
    <dbReference type="NCBI Taxonomy" id="1516126"/>
    <lineage>
        <taxon>Bacteria</taxon>
        <taxon>Pseudomonadati</taxon>
        <taxon>Bacteroidota</taxon>
        <taxon>Bacteroidia</taxon>
        <taxon>Bacteroidales</taxon>
        <taxon>Dysgonomonadaceae</taxon>
        <taxon>Dysgonomonas</taxon>
    </lineage>
</organism>
<keyword evidence="1" id="KW-1133">Transmembrane helix</keyword>
<evidence type="ECO:0000313" key="2">
    <source>
        <dbReference type="EMBL" id="MFC4674871.1"/>
    </source>
</evidence>